<organism evidence="5 6">
    <name type="scientific">Petrocella atlantisensis</name>
    <dbReference type="NCBI Taxonomy" id="2173034"/>
    <lineage>
        <taxon>Bacteria</taxon>
        <taxon>Bacillati</taxon>
        <taxon>Bacillota</taxon>
        <taxon>Clostridia</taxon>
        <taxon>Lachnospirales</taxon>
        <taxon>Vallitaleaceae</taxon>
        <taxon>Petrocella</taxon>
    </lineage>
</organism>
<feature type="domain" description="GGDEF" evidence="3">
    <location>
        <begin position="222"/>
        <end position="351"/>
    </location>
</feature>
<evidence type="ECO:0000313" key="5">
    <source>
        <dbReference type="EMBL" id="VDN48824.1"/>
    </source>
</evidence>
<dbReference type="InterPro" id="IPR029787">
    <property type="entry name" value="Nucleotide_cyclase"/>
</dbReference>
<dbReference type="Pfam" id="PF13426">
    <property type="entry name" value="PAS_9"/>
    <property type="match status" value="1"/>
</dbReference>
<feature type="transmembrane region" description="Helical" evidence="1">
    <location>
        <begin position="168"/>
        <end position="188"/>
    </location>
</feature>
<keyword evidence="6" id="KW-1185">Reference proteome</keyword>
<evidence type="ECO:0000259" key="3">
    <source>
        <dbReference type="PROSITE" id="PS50887"/>
    </source>
</evidence>
<dbReference type="InterPro" id="IPR043128">
    <property type="entry name" value="Rev_trsase/Diguanyl_cyclase"/>
</dbReference>
<dbReference type="CDD" id="cd00130">
    <property type="entry name" value="PAS"/>
    <property type="match status" value="1"/>
</dbReference>
<sequence length="534" mass="61382">MRKLYLLFIIVSIYISLTNTISNANSSQDNPIHLDYSELLANHGSMMLILDPESGEILYANHAAAKFYQYSLEELMNKTVMDLNIQSEEEVVNNMSAILMNEMNHFQVIHRTKEGSLKNMDVVSYPIEFENRQVLFSILFDVTEKVALEKQIALQTEKSQTDAIRNQMVMSLIILISFGILVFMVIAYRRLNFLARHDALTGLYNRSELLRCYEDYMEPKYIPLYMLMMDIDHLKFINDTFGHLEGDTVIKMVGNHLKEKVQHQGCVSRVSGDEFVMLVPACSEKKVFEIIDGIENNDLNLNGVNLNVSVGYVKIENLKLTYDEAFSIAESRMYSKKMEHKSSNSKKIENQLMEHVYQKHPDFKQHLNIIHEVIEIMGKAMNLNSGDIIALKEAARLQDIGLVLYEDRVRYPKIWDCLQNHDDVKKHPESSFSILNALHKPSHVIDIIIHHHENYDGTGYPKGLKGENIPFLSRILSFANTIGIQLIDIKKNELPMSTINERVQKYAGITLDPNLIELLGDHIFIKDLENIDSL</sequence>
<dbReference type="PROSITE" id="PS50112">
    <property type="entry name" value="PAS"/>
    <property type="match status" value="1"/>
</dbReference>
<protein>
    <recommendedName>
        <fullName evidence="7">Diguanylate cyclase</fullName>
    </recommendedName>
</protein>
<evidence type="ECO:0000259" key="4">
    <source>
        <dbReference type="PROSITE" id="PS51832"/>
    </source>
</evidence>
<reference evidence="5 6" key="1">
    <citation type="submission" date="2018-09" db="EMBL/GenBank/DDBJ databases">
        <authorList>
            <person name="Postec A."/>
        </authorList>
    </citation>
    <scope>NUCLEOTIDE SEQUENCE [LARGE SCALE GENOMIC DNA]</scope>
    <source>
        <strain evidence="5">70B-A</strain>
    </source>
</reference>
<dbReference type="AlphaFoldDB" id="A0A3P7P0A5"/>
<dbReference type="SMART" id="SM00267">
    <property type="entry name" value="GGDEF"/>
    <property type="match status" value="1"/>
</dbReference>
<dbReference type="KEGG" id="cbar:PATL70BA_2914"/>
<name>A0A3P7P0A5_9FIRM</name>
<gene>
    <name evidence="5" type="ORF">PATL70BA_2914</name>
</gene>
<evidence type="ECO:0000259" key="2">
    <source>
        <dbReference type="PROSITE" id="PS50112"/>
    </source>
</evidence>
<dbReference type="InterPro" id="IPR000160">
    <property type="entry name" value="GGDEF_dom"/>
</dbReference>
<evidence type="ECO:0008006" key="7">
    <source>
        <dbReference type="Google" id="ProtNLM"/>
    </source>
</evidence>
<keyword evidence="1" id="KW-0472">Membrane</keyword>
<dbReference type="SUPFAM" id="SSF109604">
    <property type="entry name" value="HD-domain/PDEase-like"/>
    <property type="match status" value="1"/>
</dbReference>
<dbReference type="SUPFAM" id="SSF55785">
    <property type="entry name" value="PYP-like sensor domain (PAS domain)"/>
    <property type="match status" value="1"/>
</dbReference>
<dbReference type="PROSITE" id="PS51832">
    <property type="entry name" value="HD_GYP"/>
    <property type="match status" value="1"/>
</dbReference>
<keyword evidence="1" id="KW-0812">Transmembrane</keyword>
<dbReference type="PROSITE" id="PS50887">
    <property type="entry name" value="GGDEF"/>
    <property type="match status" value="1"/>
</dbReference>
<dbReference type="RefSeq" id="WP_125137900.1">
    <property type="nucleotide sequence ID" value="NZ_LR130778.1"/>
</dbReference>
<dbReference type="Proteomes" id="UP000279029">
    <property type="component" value="Chromosome"/>
</dbReference>
<dbReference type="NCBIfam" id="TIGR00229">
    <property type="entry name" value="sensory_box"/>
    <property type="match status" value="1"/>
</dbReference>
<dbReference type="Pfam" id="PF00990">
    <property type="entry name" value="GGDEF"/>
    <property type="match status" value="1"/>
</dbReference>
<accession>A0A3P7P0A5</accession>
<dbReference type="Gene3D" id="3.30.70.270">
    <property type="match status" value="1"/>
</dbReference>
<keyword evidence="1" id="KW-1133">Transmembrane helix</keyword>
<dbReference type="SMART" id="SM00091">
    <property type="entry name" value="PAS"/>
    <property type="match status" value="1"/>
</dbReference>
<dbReference type="OrthoDB" id="9804747at2"/>
<evidence type="ECO:0000256" key="1">
    <source>
        <dbReference type="SAM" id="Phobius"/>
    </source>
</evidence>
<dbReference type="PANTHER" id="PTHR44757">
    <property type="entry name" value="DIGUANYLATE CYCLASE DGCP"/>
    <property type="match status" value="1"/>
</dbReference>
<feature type="domain" description="PAS" evidence="2">
    <location>
        <begin position="32"/>
        <end position="102"/>
    </location>
</feature>
<dbReference type="Pfam" id="PF13487">
    <property type="entry name" value="HD_5"/>
    <property type="match status" value="1"/>
</dbReference>
<dbReference type="Gene3D" id="1.10.3210.10">
    <property type="entry name" value="Hypothetical protein af1432"/>
    <property type="match status" value="1"/>
</dbReference>
<dbReference type="CDD" id="cd01949">
    <property type="entry name" value="GGDEF"/>
    <property type="match status" value="1"/>
</dbReference>
<dbReference type="EMBL" id="LR130778">
    <property type="protein sequence ID" value="VDN48824.1"/>
    <property type="molecule type" value="Genomic_DNA"/>
</dbReference>
<evidence type="ECO:0000313" key="6">
    <source>
        <dbReference type="Proteomes" id="UP000279029"/>
    </source>
</evidence>
<proteinExistence type="predicted"/>
<dbReference type="Gene3D" id="3.30.450.20">
    <property type="entry name" value="PAS domain"/>
    <property type="match status" value="1"/>
</dbReference>
<feature type="domain" description="HD-GYP" evidence="4">
    <location>
        <begin position="341"/>
        <end position="534"/>
    </location>
</feature>
<dbReference type="InterPro" id="IPR052155">
    <property type="entry name" value="Biofilm_reg_signaling"/>
</dbReference>
<dbReference type="PANTHER" id="PTHR44757:SF2">
    <property type="entry name" value="BIOFILM ARCHITECTURE MAINTENANCE PROTEIN MBAA"/>
    <property type="match status" value="1"/>
</dbReference>
<dbReference type="InterPro" id="IPR037522">
    <property type="entry name" value="HD_GYP_dom"/>
</dbReference>
<dbReference type="NCBIfam" id="TIGR00254">
    <property type="entry name" value="GGDEF"/>
    <property type="match status" value="1"/>
</dbReference>
<dbReference type="InterPro" id="IPR000014">
    <property type="entry name" value="PAS"/>
</dbReference>
<dbReference type="SUPFAM" id="SSF55073">
    <property type="entry name" value="Nucleotide cyclase"/>
    <property type="match status" value="1"/>
</dbReference>
<dbReference type="InterPro" id="IPR035965">
    <property type="entry name" value="PAS-like_dom_sf"/>
</dbReference>